<reference evidence="1" key="2">
    <citation type="journal article" date="2015" name="Gigascience">
        <title>Reconstructing a comprehensive transcriptome assembly of a white-pupal translocated strain of the pest fruit fly Bactrocera cucurbitae.</title>
        <authorList>
            <person name="Sim S.B."/>
            <person name="Calla B."/>
            <person name="Hall B."/>
            <person name="DeRego T."/>
            <person name="Geib S.M."/>
        </authorList>
    </citation>
    <scope>NUCLEOTIDE SEQUENCE</scope>
</reference>
<dbReference type="AlphaFoldDB" id="A0A0A1XGM2"/>
<reference evidence="1" key="1">
    <citation type="submission" date="2014-11" db="EMBL/GenBank/DDBJ databases">
        <authorList>
            <person name="Geib S."/>
        </authorList>
    </citation>
    <scope>NUCLEOTIDE SEQUENCE</scope>
</reference>
<proteinExistence type="predicted"/>
<dbReference type="EMBL" id="GBXI01003753">
    <property type="protein sequence ID" value="JAD10539.1"/>
    <property type="molecule type" value="Transcribed_RNA"/>
</dbReference>
<accession>A0A0A1XGM2</accession>
<protein>
    <submittedName>
        <fullName evidence="1">DNA mismatch repair protein MSH3</fullName>
    </submittedName>
</protein>
<name>A0A0A1XGM2_ZEUCU</name>
<gene>
    <name evidence="1" type="primary">MSH3_0</name>
    <name evidence="1" type="ORF">g.1506</name>
</gene>
<evidence type="ECO:0000313" key="1">
    <source>
        <dbReference type="EMBL" id="JAD10539.1"/>
    </source>
</evidence>
<organism evidence="1">
    <name type="scientific">Zeugodacus cucurbitae</name>
    <name type="common">Melon fruit fly</name>
    <name type="synonym">Bactrocera cucurbitae</name>
    <dbReference type="NCBI Taxonomy" id="28588"/>
    <lineage>
        <taxon>Eukaryota</taxon>
        <taxon>Metazoa</taxon>
        <taxon>Ecdysozoa</taxon>
        <taxon>Arthropoda</taxon>
        <taxon>Hexapoda</taxon>
        <taxon>Insecta</taxon>
        <taxon>Pterygota</taxon>
        <taxon>Neoptera</taxon>
        <taxon>Endopterygota</taxon>
        <taxon>Diptera</taxon>
        <taxon>Brachycera</taxon>
        <taxon>Muscomorpha</taxon>
        <taxon>Tephritoidea</taxon>
        <taxon>Tephritidae</taxon>
        <taxon>Zeugodacus</taxon>
        <taxon>Zeugodacus</taxon>
    </lineage>
</organism>
<sequence>MPTAELSLRGICNEIPSTAFPFPLDMFGEYTETPEDSELTEDDALLGSEDYDMEEYEETESELDNELNARNECDAVGNNTVISTAEAATNTTPMLHMKNSSTLSVRQFDSVNDNETIGNIPVAILRGLTTRGSSADNNQDMVIVFLTQ</sequence>